<dbReference type="InterPro" id="IPR009057">
    <property type="entry name" value="Homeodomain-like_sf"/>
</dbReference>
<dbReference type="Pfam" id="PF12833">
    <property type="entry name" value="HTH_18"/>
    <property type="match status" value="1"/>
</dbReference>
<sequence>MNCHYQKIANYLAFAEKEYNISICIKDYSGFIPVNRELDEALQPFLTHANAFCMYIKSDRHIYHKCLTMIRKMNNRFRKDRCTFFGMCHAGLCEYVTPIINGDFIIGTINIGFFGGYDALALNRIHHVCAQSELLSEEEAVRLYRKSFTPPTISPEVLIPTMELIAEYLSMTYDTIKDTHDASMRRRSSNEDTILSHASEYIRQNFTEQIRVSELAGFCHCSESHISHIFRKRFHVNINSYINKVRVEASKDFLVGSQTSIADIALSVGFCDPNYYSRVFTQLMGIPPTEYRRRFRKQGVQD</sequence>
<proteinExistence type="predicted"/>
<dbReference type="Gene3D" id="1.10.10.60">
    <property type="entry name" value="Homeodomain-like"/>
    <property type="match status" value="2"/>
</dbReference>
<dbReference type="PROSITE" id="PS01124">
    <property type="entry name" value="HTH_ARAC_FAMILY_2"/>
    <property type="match status" value="1"/>
</dbReference>
<protein>
    <submittedName>
        <fullName evidence="5">AraC-type DNA-binding protein</fullName>
    </submittedName>
</protein>
<reference evidence="6" key="1">
    <citation type="submission" date="2016-10" db="EMBL/GenBank/DDBJ databases">
        <authorList>
            <person name="Varghese N."/>
            <person name="Submissions S."/>
        </authorList>
    </citation>
    <scope>NUCLEOTIDE SEQUENCE [LARGE SCALE GENOMIC DNA]</scope>
    <source>
        <strain evidence="6">NLAE-zl-G277</strain>
    </source>
</reference>
<evidence type="ECO:0000313" key="5">
    <source>
        <dbReference type="EMBL" id="SET22834.1"/>
    </source>
</evidence>
<dbReference type="EMBL" id="FOIM01000003">
    <property type="protein sequence ID" value="SET22834.1"/>
    <property type="molecule type" value="Genomic_DNA"/>
</dbReference>
<dbReference type="GO" id="GO:0043565">
    <property type="term" value="F:sequence-specific DNA binding"/>
    <property type="evidence" value="ECO:0007669"/>
    <property type="project" value="InterPro"/>
</dbReference>
<dbReference type="RefSeq" id="WP_092361094.1">
    <property type="nucleotide sequence ID" value="NZ_CABJCG010000001.1"/>
</dbReference>
<keyword evidence="1" id="KW-0805">Transcription regulation</keyword>
<gene>
    <name evidence="5" type="ORF">SAMN05216313_103152</name>
</gene>
<keyword evidence="6" id="KW-1185">Reference proteome</keyword>
<dbReference type="PANTHER" id="PTHR43280">
    <property type="entry name" value="ARAC-FAMILY TRANSCRIPTIONAL REGULATOR"/>
    <property type="match status" value="1"/>
</dbReference>
<dbReference type="PROSITE" id="PS00041">
    <property type="entry name" value="HTH_ARAC_FAMILY_1"/>
    <property type="match status" value="1"/>
</dbReference>
<dbReference type="InterPro" id="IPR020449">
    <property type="entry name" value="Tscrpt_reg_AraC-type_HTH"/>
</dbReference>
<keyword evidence="2 5" id="KW-0238">DNA-binding</keyword>
<dbReference type="Proteomes" id="UP000198508">
    <property type="component" value="Unassembled WGS sequence"/>
</dbReference>
<feature type="domain" description="HTH araC/xylS-type" evidence="4">
    <location>
        <begin position="196"/>
        <end position="294"/>
    </location>
</feature>
<dbReference type="PRINTS" id="PR00032">
    <property type="entry name" value="HTHARAC"/>
</dbReference>
<dbReference type="SUPFAM" id="SSF46689">
    <property type="entry name" value="Homeodomain-like"/>
    <property type="match status" value="2"/>
</dbReference>
<name>A0A1I0CTA6_9FIRM</name>
<dbReference type="InterPro" id="IPR018062">
    <property type="entry name" value="HTH_AraC-typ_CS"/>
</dbReference>
<evidence type="ECO:0000256" key="3">
    <source>
        <dbReference type="ARBA" id="ARBA00023163"/>
    </source>
</evidence>
<evidence type="ECO:0000259" key="4">
    <source>
        <dbReference type="PROSITE" id="PS01124"/>
    </source>
</evidence>
<dbReference type="GO" id="GO:0003700">
    <property type="term" value="F:DNA-binding transcription factor activity"/>
    <property type="evidence" value="ECO:0007669"/>
    <property type="project" value="InterPro"/>
</dbReference>
<dbReference type="Pfam" id="PF10114">
    <property type="entry name" value="PocR"/>
    <property type="match status" value="1"/>
</dbReference>
<evidence type="ECO:0000313" key="6">
    <source>
        <dbReference type="Proteomes" id="UP000198508"/>
    </source>
</evidence>
<evidence type="ECO:0000256" key="1">
    <source>
        <dbReference type="ARBA" id="ARBA00023015"/>
    </source>
</evidence>
<dbReference type="PANTHER" id="PTHR43280:SF2">
    <property type="entry name" value="HTH-TYPE TRANSCRIPTIONAL REGULATOR EXSA"/>
    <property type="match status" value="1"/>
</dbReference>
<dbReference type="InterPro" id="IPR018060">
    <property type="entry name" value="HTH_AraC"/>
</dbReference>
<keyword evidence="3" id="KW-0804">Transcription</keyword>
<organism evidence="5 6">
    <name type="scientific">Enterocloster lavalensis</name>
    <dbReference type="NCBI Taxonomy" id="460384"/>
    <lineage>
        <taxon>Bacteria</taxon>
        <taxon>Bacillati</taxon>
        <taxon>Bacillota</taxon>
        <taxon>Clostridia</taxon>
        <taxon>Lachnospirales</taxon>
        <taxon>Lachnospiraceae</taxon>
        <taxon>Enterocloster</taxon>
    </lineage>
</organism>
<dbReference type="AlphaFoldDB" id="A0A1I0CTA6"/>
<dbReference type="InterPro" id="IPR018771">
    <property type="entry name" value="PocR_dom"/>
</dbReference>
<dbReference type="SMART" id="SM00342">
    <property type="entry name" value="HTH_ARAC"/>
    <property type="match status" value="1"/>
</dbReference>
<accession>A0A1I0CTA6</accession>
<dbReference type="STRING" id="460384.SAMN05216313_103152"/>
<evidence type="ECO:0000256" key="2">
    <source>
        <dbReference type="ARBA" id="ARBA00023125"/>
    </source>
</evidence>